<keyword evidence="7" id="KW-1185">Reference proteome</keyword>
<dbReference type="PANTHER" id="PTHR15020">
    <property type="entry name" value="FLAVIN REDUCTASE-RELATED"/>
    <property type="match status" value="1"/>
</dbReference>
<evidence type="ECO:0000313" key="7">
    <source>
        <dbReference type="Proteomes" id="UP001387110"/>
    </source>
</evidence>
<accession>A0A0V8GCZ8</accession>
<reference evidence="2 5" key="1">
    <citation type="journal article" date="2015" name="Int. J. Syst. Evol. Microbiol.">
        <title>Exiguobacterium enclense sp. nov., isolated from sediment.</title>
        <authorList>
            <person name="Dastager S.G."/>
            <person name="Mawlankar R."/>
            <person name="Sonalkar V.V."/>
            <person name="Thorat M.N."/>
            <person name="Mual P."/>
            <person name="Verma A."/>
            <person name="Krishnamurthi S."/>
            <person name="Tang S.K."/>
            <person name="Li W.J."/>
        </authorList>
    </citation>
    <scope>NUCLEOTIDE SEQUENCE [LARGE SCALE GENOMIC DNA]</scope>
    <source>
        <strain evidence="2 5">NIO-1109</strain>
    </source>
</reference>
<proteinExistence type="predicted"/>
<comment type="caution">
    <text evidence="2">The sequence shown here is derived from an EMBL/GenBank/DDBJ whole genome shotgun (WGS) entry which is preliminary data.</text>
</comment>
<evidence type="ECO:0000259" key="1">
    <source>
        <dbReference type="Pfam" id="PF13460"/>
    </source>
</evidence>
<protein>
    <submittedName>
        <fullName evidence="4">NAD(P)H-binding protein</fullName>
    </submittedName>
    <submittedName>
        <fullName evidence="2">NmrA family transcriptional regulator</fullName>
    </submittedName>
</protein>
<dbReference type="EMBL" id="JBAWKY010000005">
    <property type="protein sequence ID" value="MEI4463607.1"/>
    <property type="molecule type" value="Genomic_DNA"/>
</dbReference>
<dbReference type="EMBL" id="LNQL01000005">
    <property type="protein sequence ID" value="KSU48140.1"/>
    <property type="molecule type" value="Genomic_DNA"/>
</dbReference>
<dbReference type="Pfam" id="PF13460">
    <property type="entry name" value="NAD_binding_10"/>
    <property type="match status" value="1"/>
</dbReference>
<dbReference type="Proteomes" id="UP001387110">
    <property type="component" value="Unassembled WGS sequence"/>
</dbReference>
<evidence type="ECO:0000313" key="3">
    <source>
        <dbReference type="EMBL" id="KTR28722.1"/>
    </source>
</evidence>
<sequence>MKVLVVGASGTIGARVVKSLAKGHQVTVIVRHEHLVERFEKLGVKAHYVDIETELEKVIEHGVAGQDAVICAATAGVDGEATEIELLDRTVALKTIDAAKKARVRHFVLLSAYGADRPEQFKKDVYPFYAAKNAAEEQIEHSGLTYTIICPVAITTGEGRGLIEADEDLKDTKDATISETDVASILVASVDNRSVFNRRLEVKEGKTSLNEALGGAEAVGSVKDNRQVKKQLPRFN</sequence>
<dbReference type="EMBL" id="LDQV01000002">
    <property type="protein sequence ID" value="KTR28722.1"/>
    <property type="molecule type" value="Genomic_DNA"/>
</dbReference>
<organism evidence="2 5">
    <name type="scientific">Exiguobacterium indicum</name>
    <dbReference type="NCBI Taxonomy" id="296995"/>
    <lineage>
        <taxon>Bacteria</taxon>
        <taxon>Bacillati</taxon>
        <taxon>Bacillota</taxon>
        <taxon>Bacilli</taxon>
        <taxon>Bacillales</taxon>
        <taxon>Bacillales Family XII. Incertae Sedis</taxon>
        <taxon>Exiguobacterium</taxon>
    </lineage>
</organism>
<evidence type="ECO:0000313" key="5">
    <source>
        <dbReference type="Proteomes" id="UP000053797"/>
    </source>
</evidence>
<dbReference type="Proteomes" id="UP000053797">
    <property type="component" value="Unassembled WGS sequence"/>
</dbReference>
<dbReference type="InterPro" id="IPR016040">
    <property type="entry name" value="NAD(P)-bd_dom"/>
</dbReference>
<dbReference type="SUPFAM" id="SSF51735">
    <property type="entry name" value="NAD(P)-binding Rossmann-fold domains"/>
    <property type="match status" value="1"/>
</dbReference>
<dbReference type="Gene3D" id="3.40.50.720">
    <property type="entry name" value="NAD(P)-binding Rossmann-like Domain"/>
    <property type="match status" value="1"/>
</dbReference>
<name>A0A0V8GCZ8_9BACL</name>
<dbReference type="AlphaFoldDB" id="A0A0V8GCZ8"/>
<dbReference type="PANTHER" id="PTHR15020:SF50">
    <property type="entry name" value="UPF0659 PROTEIN YMR090W"/>
    <property type="match status" value="1"/>
</dbReference>
<evidence type="ECO:0000313" key="2">
    <source>
        <dbReference type="EMBL" id="KSU48140.1"/>
    </source>
</evidence>
<evidence type="ECO:0000313" key="4">
    <source>
        <dbReference type="EMBL" id="MEI4463607.1"/>
    </source>
</evidence>
<dbReference type="RefSeq" id="WP_023467211.1">
    <property type="nucleotide sequence ID" value="NZ_FMYN01000005.1"/>
</dbReference>
<gene>
    <name evidence="2" type="ORF">AS033_13465</name>
    <name evidence="3" type="ORF">RSA11_00205</name>
    <name evidence="4" type="ORF">SZL87_14365</name>
</gene>
<evidence type="ECO:0000313" key="6">
    <source>
        <dbReference type="Proteomes" id="UP000072605"/>
    </source>
</evidence>
<dbReference type="OrthoDB" id="9785372at2"/>
<reference evidence="4 7" key="3">
    <citation type="submission" date="2023-12" db="EMBL/GenBank/DDBJ databases">
        <authorList>
            <person name="Easwaran N."/>
            <person name="Lazarus H.P.S."/>
        </authorList>
    </citation>
    <scope>NUCLEOTIDE SEQUENCE [LARGE SCALE GENOMIC DNA]</scope>
    <source>
        <strain evidence="4 7">VIT-2023</strain>
    </source>
</reference>
<reference evidence="3 6" key="2">
    <citation type="journal article" date="2016" name="Front. Microbiol.">
        <title>Genomic Resource of Rice Seed Associated Bacteria.</title>
        <authorList>
            <person name="Midha S."/>
            <person name="Bansal K."/>
            <person name="Sharma S."/>
            <person name="Kumar N."/>
            <person name="Patil P.P."/>
            <person name="Chaudhry V."/>
            <person name="Patil P.B."/>
        </authorList>
    </citation>
    <scope>NUCLEOTIDE SEQUENCE [LARGE SCALE GENOMIC DNA]</scope>
    <source>
        <strain evidence="3 6">RSA11</strain>
    </source>
</reference>
<dbReference type="Proteomes" id="UP000072605">
    <property type="component" value="Unassembled WGS sequence"/>
</dbReference>
<dbReference type="GeneID" id="90838256"/>
<feature type="domain" description="NAD(P)-binding" evidence="1">
    <location>
        <begin position="7"/>
        <end position="192"/>
    </location>
</feature>
<dbReference type="InterPro" id="IPR036291">
    <property type="entry name" value="NAD(P)-bd_dom_sf"/>
</dbReference>